<dbReference type="InterPro" id="IPR000719">
    <property type="entry name" value="Prot_kinase_dom"/>
</dbReference>
<accession>F3YU92</accession>
<sequence length="333" mass="38843">MHYMAEDVRQLIERMWPESGISRYGRVFHDTSEFMDIGHGDVMALGGLHYLVIRDESERRFGMEDPKYWVKRCHVLETGEKRIVKLVFYETFNATVGRHQFPCYRSPIKEARILDLVREDPRFMHGFSLEDSQGNNVRVLEYVQGRRLDLQVEAMEVDHEIYFRERFPAILAGYIDACEAILFLHEHGEKHGDIRRDHLYVERGTGRYRWIDFDYAFDLRENPFGWDLFGLGNILAFLVGKGEHTPLSIAEQGLTEHIRVPLDQDDFGIIFGNRLFNLKKLFPYIPERLNRVVMHFAQGANVFYETVDELLTDLRPCLAELGAIPEQAQGGEA</sequence>
<dbReference type="HOGENOM" id="CLU_882043_0_0_7"/>
<dbReference type="InterPro" id="IPR011009">
    <property type="entry name" value="Kinase-like_dom_sf"/>
</dbReference>
<dbReference type="SUPFAM" id="SSF56112">
    <property type="entry name" value="Protein kinase-like (PK-like)"/>
    <property type="match status" value="1"/>
</dbReference>
<dbReference type="PROSITE" id="PS50011">
    <property type="entry name" value="PROTEIN_KINASE_DOM"/>
    <property type="match status" value="1"/>
</dbReference>
<dbReference type="eggNOG" id="COG0515">
    <property type="taxonomic scope" value="Bacteria"/>
</dbReference>
<proteinExistence type="predicted"/>
<reference evidence="2 3" key="1">
    <citation type="journal article" date="2011" name="J. Bacteriol.">
        <title>Genome sequence of the mercury-methylating and pleomorphic Desulfovibrio africanus Strain Walvis Bay.</title>
        <authorList>
            <person name="Brown S.D."/>
            <person name="Wall J.D."/>
            <person name="Kucken A.M."/>
            <person name="Gilmour C.C."/>
            <person name="Podar M."/>
            <person name="Brandt C.C."/>
            <person name="Teshima H."/>
            <person name="Detter J.C."/>
            <person name="Han C.S."/>
            <person name="Land M.L."/>
            <person name="Lucas S."/>
            <person name="Han J."/>
            <person name="Pennacchio L."/>
            <person name="Nolan M."/>
            <person name="Pitluck S."/>
            <person name="Woyke T."/>
            <person name="Goodwin L."/>
            <person name="Palumbo A.V."/>
            <person name="Elias D.A."/>
        </authorList>
    </citation>
    <scope>NUCLEOTIDE SEQUENCE [LARGE SCALE GENOMIC DNA]</scope>
    <source>
        <strain evidence="2 3">Walvis Bay</strain>
    </source>
</reference>
<feature type="domain" description="Protein kinase" evidence="1">
    <location>
        <begin position="50"/>
        <end position="333"/>
    </location>
</feature>
<dbReference type="GO" id="GO:0005524">
    <property type="term" value="F:ATP binding"/>
    <property type="evidence" value="ECO:0007669"/>
    <property type="project" value="InterPro"/>
</dbReference>
<keyword evidence="3" id="KW-1185">Reference proteome</keyword>
<dbReference type="STRING" id="690850.Desaf_0341"/>
<gene>
    <name evidence="2" type="ORF">Desaf_0341</name>
</gene>
<organism evidence="2 3">
    <name type="scientific">Desulfocurvibacter africanus subsp. africanus str. Walvis Bay</name>
    <dbReference type="NCBI Taxonomy" id="690850"/>
    <lineage>
        <taxon>Bacteria</taxon>
        <taxon>Pseudomonadati</taxon>
        <taxon>Thermodesulfobacteriota</taxon>
        <taxon>Desulfovibrionia</taxon>
        <taxon>Desulfovibrionales</taxon>
        <taxon>Desulfovibrionaceae</taxon>
        <taxon>Desulfocurvibacter</taxon>
    </lineage>
</organism>
<evidence type="ECO:0000313" key="2">
    <source>
        <dbReference type="EMBL" id="EGJ48698.1"/>
    </source>
</evidence>
<dbReference type="EMBL" id="CP003221">
    <property type="protein sequence ID" value="EGJ48698.1"/>
    <property type="molecule type" value="Genomic_DNA"/>
</dbReference>
<dbReference type="AlphaFoldDB" id="F3YU92"/>
<dbReference type="GO" id="GO:0004672">
    <property type="term" value="F:protein kinase activity"/>
    <property type="evidence" value="ECO:0007669"/>
    <property type="project" value="InterPro"/>
</dbReference>
<dbReference type="KEGG" id="daf:Desaf_0341"/>
<evidence type="ECO:0000313" key="3">
    <source>
        <dbReference type="Proteomes" id="UP000007844"/>
    </source>
</evidence>
<protein>
    <recommendedName>
        <fullName evidence="1">Protein kinase domain-containing protein</fullName>
    </recommendedName>
</protein>
<name>F3YU92_DESAF</name>
<dbReference type="Proteomes" id="UP000007844">
    <property type="component" value="Chromosome"/>
</dbReference>
<evidence type="ECO:0000259" key="1">
    <source>
        <dbReference type="PROSITE" id="PS50011"/>
    </source>
</evidence>